<gene>
    <name evidence="5" type="ORF">CROS1456_LOCUS9427</name>
    <name evidence="6" type="ORF">CROS1456_LOCUS9428</name>
    <name evidence="7" type="ORF">CROS1456_LOCUS9429</name>
</gene>
<dbReference type="InterPro" id="IPR037171">
    <property type="entry name" value="NagB/RpiA_transferase-like"/>
</dbReference>
<feature type="compositionally biased region" description="Basic and acidic residues" evidence="3">
    <location>
        <begin position="72"/>
        <end position="86"/>
    </location>
</feature>
<feature type="domain" description="Glucosamine/galactosamine-6-phosphate isomerase" evidence="4">
    <location>
        <begin position="207"/>
        <end position="434"/>
    </location>
</feature>
<evidence type="ECO:0000313" key="7">
    <source>
        <dbReference type="EMBL" id="CAE0196332.1"/>
    </source>
</evidence>
<dbReference type="InterPro" id="IPR005900">
    <property type="entry name" value="6-phosphogluconolactonase_DevB"/>
</dbReference>
<dbReference type="InterPro" id="IPR006148">
    <property type="entry name" value="Glc/Gal-6P_isomerase"/>
</dbReference>
<dbReference type="PANTHER" id="PTHR11054:SF22">
    <property type="entry name" value="6-PHOSPHOGLUCONOLACTONASE 3, CHLOROPLASTIC"/>
    <property type="match status" value="1"/>
</dbReference>
<dbReference type="EMBL" id="HBHZ01012182">
    <property type="protein sequence ID" value="CAE0196330.1"/>
    <property type="molecule type" value="Transcribed_RNA"/>
</dbReference>
<evidence type="ECO:0000259" key="4">
    <source>
        <dbReference type="Pfam" id="PF01182"/>
    </source>
</evidence>
<accession>A0A7S3CJG7</accession>
<dbReference type="SUPFAM" id="SSF100950">
    <property type="entry name" value="NagB/RpiA/CoA transferase-like"/>
    <property type="match status" value="1"/>
</dbReference>
<comment type="similarity">
    <text evidence="2">Belongs to the glucosamine/galactosamine-6-phosphate isomerase family. 6-phosphogluconolactonase subfamily.</text>
</comment>
<comment type="pathway">
    <text evidence="1">Carbohydrate degradation; pentose phosphate pathway.</text>
</comment>
<dbReference type="PANTHER" id="PTHR11054">
    <property type="entry name" value="6-PHOSPHOGLUCONOLACTONASE"/>
    <property type="match status" value="1"/>
</dbReference>
<dbReference type="GO" id="GO:0006098">
    <property type="term" value="P:pentose-phosphate shunt"/>
    <property type="evidence" value="ECO:0007669"/>
    <property type="project" value="UniProtKB-UniPathway"/>
</dbReference>
<evidence type="ECO:0000313" key="6">
    <source>
        <dbReference type="EMBL" id="CAE0196331.1"/>
    </source>
</evidence>
<feature type="compositionally biased region" description="Polar residues" evidence="3">
    <location>
        <begin position="16"/>
        <end position="25"/>
    </location>
</feature>
<dbReference type="AlphaFoldDB" id="A0A7S3CJG7"/>
<proteinExistence type="inferred from homology"/>
<dbReference type="EMBL" id="HBHZ01012184">
    <property type="protein sequence ID" value="CAE0196332.1"/>
    <property type="molecule type" value="Transcribed_RNA"/>
</dbReference>
<evidence type="ECO:0000256" key="2">
    <source>
        <dbReference type="ARBA" id="ARBA00010662"/>
    </source>
</evidence>
<reference evidence="6" key="1">
    <citation type="submission" date="2021-01" db="EMBL/GenBank/DDBJ databases">
        <authorList>
            <person name="Corre E."/>
            <person name="Pelletier E."/>
            <person name="Niang G."/>
            <person name="Scheremetjew M."/>
            <person name="Finn R."/>
            <person name="Kale V."/>
            <person name="Holt S."/>
            <person name="Cochrane G."/>
            <person name="Meng A."/>
            <person name="Brown T."/>
            <person name="Cohen L."/>
        </authorList>
    </citation>
    <scope>NUCLEOTIDE SEQUENCE</scope>
    <source>
        <strain evidence="6">RCC1871</strain>
    </source>
</reference>
<dbReference type="NCBIfam" id="TIGR01198">
    <property type="entry name" value="pgl"/>
    <property type="match status" value="1"/>
</dbReference>
<dbReference type="Gene3D" id="3.40.50.1360">
    <property type="match status" value="1"/>
</dbReference>
<dbReference type="EMBL" id="HBHZ01012183">
    <property type="protein sequence ID" value="CAE0196331.1"/>
    <property type="molecule type" value="Transcribed_RNA"/>
</dbReference>
<evidence type="ECO:0000313" key="5">
    <source>
        <dbReference type="EMBL" id="CAE0196330.1"/>
    </source>
</evidence>
<evidence type="ECO:0000256" key="3">
    <source>
        <dbReference type="SAM" id="MobiDB-lite"/>
    </source>
</evidence>
<dbReference type="Pfam" id="PF01182">
    <property type="entry name" value="Glucosamine_iso"/>
    <property type="match status" value="1"/>
</dbReference>
<feature type="region of interest" description="Disordered" evidence="3">
    <location>
        <begin position="1"/>
        <end position="124"/>
    </location>
</feature>
<name>A0A7S3CJG7_9CHLO</name>
<dbReference type="CDD" id="cd01400">
    <property type="entry name" value="6PGL"/>
    <property type="match status" value="1"/>
</dbReference>
<dbReference type="GO" id="GO:0017057">
    <property type="term" value="F:6-phosphogluconolactonase activity"/>
    <property type="evidence" value="ECO:0007669"/>
    <property type="project" value="InterPro"/>
</dbReference>
<evidence type="ECO:0000256" key="1">
    <source>
        <dbReference type="ARBA" id="ARBA00004959"/>
    </source>
</evidence>
<sequence length="461" mass="50259">MERMVGGMGGVRRHTTASSGYSRQQNKPKKTTTTTTTRTLGACSTRSVRNRVGGREEGKRPQWKPCAVAVPGEKEGSEDKDDKEVLEVSEGQETSQAKQLEKKPAPKKKREKKEPWPLSRYTAQASTTGKTTYNIIANRSQWPTGVPSVMGGHLMPSGEVAPTTVSPTTIDDVYDAAKTQYVHPFHYYDQPRLDGTRERSQVEVYNTKQDLGAAVCDAFVKRAKESVEAKGSFACALSGGSLINMLGGLKDRKQEVEWSKVYVTWVDERLCDLGHQDSNAGAAIAAFIREVGLPEGNHLTIDGALTVDQAARHYEGQLLQLGSAILPTTEGGLPKLDLVVLGMGPDGHVASLFPNRKELAESPEQWVLPVRDSPKPPSQRITMTMDVINASGEVLLVAAGKGKAEIVQRVLEHQSLPGALPAQLVSPTQGRLAWMLDAESATDITPTTWEDKKAWPRNKIE</sequence>
<dbReference type="GO" id="GO:0005975">
    <property type="term" value="P:carbohydrate metabolic process"/>
    <property type="evidence" value="ECO:0007669"/>
    <property type="project" value="InterPro"/>
</dbReference>
<dbReference type="InterPro" id="IPR039104">
    <property type="entry name" value="6PGL"/>
</dbReference>
<dbReference type="UniPathway" id="UPA00115"/>
<organism evidence="6">
    <name type="scientific">Chloropicon roscoffensis</name>
    <dbReference type="NCBI Taxonomy" id="1461544"/>
    <lineage>
        <taxon>Eukaryota</taxon>
        <taxon>Viridiplantae</taxon>
        <taxon>Chlorophyta</taxon>
        <taxon>Chloropicophyceae</taxon>
        <taxon>Chloropicales</taxon>
        <taxon>Chloropicaceae</taxon>
        <taxon>Chloropicon</taxon>
    </lineage>
</organism>
<feature type="compositionally biased region" description="Gly residues" evidence="3">
    <location>
        <begin position="1"/>
        <end position="10"/>
    </location>
</feature>
<protein>
    <recommendedName>
        <fullName evidence="4">Glucosamine/galactosamine-6-phosphate isomerase domain-containing protein</fullName>
    </recommendedName>
</protein>